<name>A0A923RXZ9_9FIRM</name>
<dbReference type="SMART" id="SM00388">
    <property type="entry name" value="HisKA"/>
    <property type="match status" value="1"/>
</dbReference>
<accession>A0A923RXZ9</accession>
<proteinExistence type="predicted"/>
<dbReference type="Gene3D" id="6.10.340.10">
    <property type="match status" value="1"/>
</dbReference>
<dbReference type="Pfam" id="PF00672">
    <property type="entry name" value="HAMP"/>
    <property type="match status" value="1"/>
</dbReference>
<dbReference type="CDD" id="cd06225">
    <property type="entry name" value="HAMP"/>
    <property type="match status" value="1"/>
</dbReference>
<comment type="catalytic activity">
    <reaction evidence="1">
        <text>ATP + protein L-histidine = ADP + protein N-phospho-L-histidine.</text>
        <dbReference type="EC" id="2.7.13.3"/>
    </reaction>
</comment>
<dbReference type="InterPro" id="IPR003594">
    <property type="entry name" value="HATPase_dom"/>
</dbReference>
<dbReference type="SMART" id="SM00387">
    <property type="entry name" value="HATPase_c"/>
    <property type="match status" value="1"/>
</dbReference>
<comment type="caution">
    <text evidence="14">The sequence shown here is derived from an EMBL/GenBank/DDBJ whole genome shotgun (WGS) entry which is preliminary data.</text>
</comment>
<feature type="domain" description="HAMP" evidence="13">
    <location>
        <begin position="174"/>
        <end position="228"/>
    </location>
</feature>
<dbReference type="CDD" id="cd00075">
    <property type="entry name" value="HATPase"/>
    <property type="match status" value="1"/>
</dbReference>
<gene>
    <name evidence="14" type="ORF">H8S45_05235</name>
</gene>
<dbReference type="InterPro" id="IPR036890">
    <property type="entry name" value="HATPase_C_sf"/>
</dbReference>
<comment type="subcellular location">
    <subcellularLocation>
        <location evidence="2">Membrane</location>
    </subcellularLocation>
</comment>
<dbReference type="PRINTS" id="PR00344">
    <property type="entry name" value="BCTRLSENSOR"/>
</dbReference>
<keyword evidence="10 11" id="KW-0472">Membrane</keyword>
<dbReference type="Pfam" id="PF02518">
    <property type="entry name" value="HATPase_c"/>
    <property type="match status" value="1"/>
</dbReference>
<evidence type="ECO:0000256" key="8">
    <source>
        <dbReference type="ARBA" id="ARBA00022989"/>
    </source>
</evidence>
<dbReference type="EMBL" id="JACOPL010000004">
    <property type="protein sequence ID" value="MBC5724860.1"/>
    <property type="molecule type" value="Genomic_DNA"/>
</dbReference>
<dbReference type="InterPro" id="IPR005467">
    <property type="entry name" value="His_kinase_dom"/>
</dbReference>
<feature type="domain" description="Histidine kinase" evidence="12">
    <location>
        <begin position="236"/>
        <end position="449"/>
    </location>
</feature>
<keyword evidence="8 11" id="KW-1133">Transmembrane helix</keyword>
<dbReference type="Gene3D" id="1.10.287.130">
    <property type="match status" value="1"/>
</dbReference>
<dbReference type="InterPro" id="IPR003661">
    <property type="entry name" value="HisK_dim/P_dom"/>
</dbReference>
<dbReference type="InterPro" id="IPR036097">
    <property type="entry name" value="HisK_dim/P_sf"/>
</dbReference>
<dbReference type="PROSITE" id="PS50109">
    <property type="entry name" value="HIS_KIN"/>
    <property type="match status" value="1"/>
</dbReference>
<evidence type="ECO:0000256" key="9">
    <source>
        <dbReference type="ARBA" id="ARBA00023012"/>
    </source>
</evidence>
<dbReference type="GO" id="GO:0000155">
    <property type="term" value="F:phosphorelay sensor kinase activity"/>
    <property type="evidence" value="ECO:0007669"/>
    <property type="project" value="InterPro"/>
</dbReference>
<evidence type="ECO:0000313" key="15">
    <source>
        <dbReference type="Proteomes" id="UP000606499"/>
    </source>
</evidence>
<dbReference type="Gene3D" id="3.30.565.10">
    <property type="entry name" value="Histidine kinase-like ATPase, C-terminal domain"/>
    <property type="match status" value="1"/>
</dbReference>
<evidence type="ECO:0000259" key="12">
    <source>
        <dbReference type="PROSITE" id="PS50109"/>
    </source>
</evidence>
<dbReference type="SUPFAM" id="SSF55874">
    <property type="entry name" value="ATPase domain of HSP90 chaperone/DNA topoisomerase II/histidine kinase"/>
    <property type="match status" value="1"/>
</dbReference>
<dbReference type="RefSeq" id="WP_054326245.1">
    <property type="nucleotide sequence ID" value="NZ_JACOPL010000004.1"/>
</dbReference>
<dbReference type="InterPro" id="IPR003660">
    <property type="entry name" value="HAMP_dom"/>
</dbReference>
<evidence type="ECO:0000256" key="4">
    <source>
        <dbReference type="ARBA" id="ARBA00022553"/>
    </source>
</evidence>
<dbReference type="SUPFAM" id="SSF47384">
    <property type="entry name" value="Homodimeric domain of signal transducing histidine kinase"/>
    <property type="match status" value="1"/>
</dbReference>
<dbReference type="PANTHER" id="PTHR45436:SF5">
    <property type="entry name" value="SENSOR HISTIDINE KINASE TRCS"/>
    <property type="match status" value="1"/>
</dbReference>
<evidence type="ECO:0000256" key="10">
    <source>
        <dbReference type="ARBA" id="ARBA00023136"/>
    </source>
</evidence>
<dbReference type="FunFam" id="3.30.565.10:FF:000006">
    <property type="entry name" value="Sensor histidine kinase WalK"/>
    <property type="match status" value="1"/>
</dbReference>
<dbReference type="AlphaFoldDB" id="A0A923RXZ9"/>
<keyword evidence="15" id="KW-1185">Reference proteome</keyword>
<evidence type="ECO:0000256" key="3">
    <source>
        <dbReference type="ARBA" id="ARBA00012438"/>
    </source>
</evidence>
<dbReference type="Proteomes" id="UP000606499">
    <property type="component" value="Unassembled WGS sequence"/>
</dbReference>
<evidence type="ECO:0000313" key="14">
    <source>
        <dbReference type="EMBL" id="MBC5724860.1"/>
    </source>
</evidence>
<evidence type="ECO:0000256" key="2">
    <source>
        <dbReference type="ARBA" id="ARBA00004370"/>
    </source>
</evidence>
<evidence type="ECO:0000256" key="5">
    <source>
        <dbReference type="ARBA" id="ARBA00022679"/>
    </source>
</evidence>
<dbReference type="SMART" id="SM00304">
    <property type="entry name" value="HAMP"/>
    <property type="match status" value="1"/>
</dbReference>
<reference evidence="14" key="1">
    <citation type="submission" date="2020-08" db="EMBL/GenBank/DDBJ databases">
        <title>Genome public.</title>
        <authorList>
            <person name="Liu C."/>
            <person name="Sun Q."/>
        </authorList>
    </citation>
    <scope>NUCLEOTIDE SEQUENCE</scope>
    <source>
        <strain evidence="14">NSJ-28</strain>
    </source>
</reference>
<keyword evidence="4" id="KW-0597">Phosphoprotein</keyword>
<keyword evidence="7 14" id="KW-0418">Kinase</keyword>
<dbReference type="SUPFAM" id="SSF158472">
    <property type="entry name" value="HAMP domain-like"/>
    <property type="match status" value="1"/>
</dbReference>
<dbReference type="InterPro" id="IPR050428">
    <property type="entry name" value="TCS_sensor_his_kinase"/>
</dbReference>
<dbReference type="GO" id="GO:0005886">
    <property type="term" value="C:plasma membrane"/>
    <property type="evidence" value="ECO:0007669"/>
    <property type="project" value="TreeGrafter"/>
</dbReference>
<protein>
    <recommendedName>
        <fullName evidence="3">histidine kinase</fullName>
        <ecNumber evidence="3">2.7.13.3</ecNumber>
    </recommendedName>
</protein>
<evidence type="ECO:0000256" key="7">
    <source>
        <dbReference type="ARBA" id="ARBA00022777"/>
    </source>
</evidence>
<keyword evidence="9" id="KW-0902">Two-component regulatory system</keyword>
<evidence type="ECO:0000256" key="6">
    <source>
        <dbReference type="ARBA" id="ARBA00022692"/>
    </source>
</evidence>
<keyword evidence="5" id="KW-0808">Transferase</keyword>
<evidence type="ECO:0000256" key="11">
    <source>
        <dbReference type="SAM" id="Phobius"/>
    </source>
</evidence>
<dbReference type="PANTHER" id="PTHR45436">
    <property type="entry name" value="SENSOR HISTIDINE KINASE YKOH"/>
    <property type="match status" value="1"/>
</dbReference>
<sequence length="458" mass="50026">MKHLSVKQKLTLWITLLMLLLSTLVLGFMVAVSSSVVTENAYDQLTSAVQNNLSGISRENGSLKFSEGFSFTNNGVYTVIYSDSGALLAGQLPLAFPEGTALENGAIRPVQGVDDSYYALDLWLPFGWQDGVWVRGILPAPDIADVLDDLVGIALLLLPLMVVVSGLGAYLLARSTFRPIGRIIQAAEAIGEGRDLSRRIGLPPGRDEISRLGQAFDNMFARLEASFESEKQFTSDASHELRTPTAVILAQCDYARKHAEDPAQYAQAIEVIERQAGKMSVLISQLLQMTRLEQGTQRACFEQADLSSLVEVVCTEQPEFPKDITLQADIQPEVEACFDVTLISRLLQNLIDNAARYGKQGGHIWVTLRRERKDILLAVRDDGIGIAQEQQEKIWQRFYQVDASRGSEGGTGLGLTMVRQIAALHSGTVTVESASGQGSCFTLRFPAESRPEADGTSS</sequence>
<evidence type="ECO:0000256" key="1">
    <source>
        <dbReference type="ARBA" id="ARBA00000085"/>
    </source>
</evidence>
<dbReference type="Pfam" id="PF00512">
    <property type="entry name" value="HisKA"/>
    <property type="match status" value="1"/>
</dbReference>
<dbReference type="EC" id="2.7.13.3" evidence="3"/>
<dbReference type="PROSITE" id="PS50885">
    <property type="entry name" value="HAMP"/>
    <property type="match status" value="1"/>
</dbReference>
<dbReference type="CDD" id="cd00082">
    <property type="entry name" value="HisKA"/>
    <property type="match status" value="1"/>
</dbReference>
<feature type="transmembrane region" description="Helical" evidence="11">
    <location>
        <begin position="150"/>
        <end position="173"/>
    </location>
</feature>
<keyword evidence="6 11" id="KW-0812">Transmembrane</keyword>
<organism evidence="14 15">
    <name type="scientific">Agathobaculum faecis</name>
    <dbReference type="NCBI Taxonomy" id="2763013"/>
    <lineage>
        <taxon>Bacteria</taxon>
        <taxon>Bacillati</taxon>
        <taxon>Bacillota</taxon>
        <taxon>Clostridia</taxon>
        <taxon>Eubacteriales</taxon>
        <taxon>Butyricicoccaceae</taxon>
        <taxon>Agathobaculum</taxon>
    </lineage>
</organism>
<dbReference type="FunFam" id="1.10.287.130:FF:000001">
    <property type="entry name" value="Two-component sensor histidine kinase"/>
    <property type="match status" value="1"/>
</dbReference>
<evidence type="ECO:0000259" key="13">
    <source>
        <dbReference type="PROSITE" id="PS50885"/>
    </source>
</evidence>
<dbReference type="InterPro" id="IPR004358">
    <property type="entry name" value="Sig_transdc_His_kin-like_C"/>
</dbReference>